<dbReference type="EMBL" id="FOCM01000006">
    <property type="protein sequence ID" value="SEN77428.1"/>
    <property type="molecule type" value="Genomic_DNA"/>
</dbReference>
<feature type="domain" description="YjiS-like" evidence="1">
    <location>
        <begin position="36"/>
        <end position="61"/>
    </location>
</feature>
<keyword evidence="3" id="KW-1185">Reference proteome</keyword>
<evidence type="ECO:0000259" key="1">
    <source>
        <dbReference type="Pfam" id="PF06568"/>
    </source>
</evidence>
<dbReference type="Pfam" id="PF06568">
    <property type="entry name" value="YjiS-like"/>
    <property type="match status" value="1"/>
</dbReference>
<accession>A0A1H8JBE3</accession>
<dbReference type="Proteomes" id="UP000199372">
    <property type="component" value="Unassembled WGS sequence"/>
</dbReference>
<dbReference type="AlphaFoldDB" id="A0A1H8JBE3"/>
<dbReference type="InterPro" id="IPR009506">
    <property type="entry name" value="YjiS-like"/>
</dbReference>
<proteinExistence type="predicted"/>
<sequence>MAIYDMSRPTGEALSTRIATYLVRLAYAAVDATRVRKTQKVLSSLTDEELFDIGLTREDIRAMGRRI</sequence>
<dbReference type="OrthoDB" id="8244198at2"/>
<dbReference type="RefSeq" id="WP_139210103.1">
    <property type="nucleotide sequence ID" value="NZ_FOCM01000006.1"/>
</dbReference>
<gene>
    <name evidence="2" type="ORF">SAMN04488011_106128</name>
</gene>
<reference evidence="3" key="1">
    <citation type="submission" date="2016-10" db="EMBL/GenBank/DDBJ databases">
        <authorList>
            <person name="Varghese N."/>
            <person name="Submissions S."/>
        </authorList>
    </citation>
    <scope>NUCLEOTIDE SEQUENCE [LARGE SCALE GENOMIC DNA]</scope>
    <source>
        <strain evidence="3">DSM 26893</strain>
    </source>
</reference>
<protein>
    <recommendedName>
        <fullName evidence="1">YjiS-like domain-containing protein</fullName>
    </recommendedName>
</protein>
<organism evidence="2 3">
    <name type="scientific">Palleronia pelagia</name>
    <dbReference type="NCBI Taxonomy" id="387096"/>
    <lineage>
        <taxon>Bacteria</taxon>
        <taxon>Pseudomonadati</taxon>
        <taxon>Pseudomonadota</taxon>
        <taxon>Alphaproteobacteria</taxon>
        <taxon>Rhodobacterales</taxon>
        <taxon>Roseobacteraceae</taxon>
        <taxon>Palleronia</taxon>
    </lineage>
</organism>
<name>A0A1H8JBE3_9RHOB</name>
<evidence type="ECO:0000313" key="2">
    <source>
        <dbReference type="EMBL" id="SEN77428.1"/>
    </source>
</evidence>
<evidence type="ECO:0000313" key="3">
    <source>
        <dbReference type="Proteomes" id="UP000199372"/>
    </source>
</evidence>